<protein>
    <submittedName>
        <fullName evidence="1">Uncharacterized protein rth21</fullName>
    </submittedName>
</protein>
<reference evidence="1" key="1">
    <citation type="journal article" date="2000" name="Infect. Immun.">
        <title>Molecular and biological analysis of eight genetic islands that distinguish Neisseria meningitidis from the closely related pathogen Neisseria gonorrhoeae.</title>
        <authorList>
            <person name="Klee S.R."/>
            <person name="Nassif X."/>
            <person name="Kusecek B."/>
            <person name="Merker P."/>
            <person name="Beretti J.L."/>
            <person name="Achtman M."/>
            <person name="Tinsley C.R."/>
        </authorList>
    </citation>
    <scope>NUCLEOTIDE SEQUENCE</scope>
    <source>
        <strain evidence="1">Z2491</strain>
    </source>
</reference>
<proteinExistence type="predicted"/>
<dbReference type="AlphaFoldDB" id="Q9JPF1"/>
<accession>Q9JPF1</accession>
<name>Q9JPF1_NEIME</name>
<dbReference type="EMBL" id="AJ391256">
    <property type="protein sequence ID" value="CAB71979.1"/>
    <property type="molecule type" value="Genomic_DNA"/>
</dbReference>
<sequence>MLAVLLAGVAFALSDDFMVGCFQTPTVFAFCVFIDFKIHKVSPMNEYTFSYRFNGKSWSLSIWADNPEEARAKFRAARENAHYDGEVVAKVYTFVNISWVKKLYKRTKYLMGIKE</sequence>
<evidence type="ECO:0000313" key="1">
    <source>
        <dbReference type="EMBL" id="CAB71979.1"/>
    </source>
</evidence>
<gene>
    <name evidence="1" type="primary">rth21</name>
</gene>
<organism evidence="1">
    <name type="scientific">Neisseria meningitidis</name>
    <dbReference type="NCBI Taxonomy" id="487"/>
    <lineage>
        <taxon>Bacteria</taxon>
        <taxon>Pseudomonadati</taxon>
        <taxon>Pseudomonadota</taxon>
        <taxon>Betaproteobacteria</taxon>
        <taxon>Neisseriales</taxon>
        <taxon>Neisseriaceae</taxon>
        <taxon>Neisseria</taxon>
    </lineage>
</organism>